<evidence type="ECO:0000256" key="1">
    <source>
        <dbReference type="SAM" id="MobiDB-lite"/>
    </source>
</evidence>
<sequence length="376" mass="38857">MRVLDRPVIALAEGERLLEFQPPAGLQMCVALLAEAVPVANGAAHGAHVDEVEGLVWAIDPLALCVVDVELCVRRHPGGLDGAQVGAKDLAARVLVGKVDGPYAGTGANVEDSAGRRRDGGIVQLAAQDQGEDVVQQVEAVLLLLVVGQRVCAGAVAVVAAAIGVLVVEDGRGERGRGGAVGVEGAVGVAAAVGLEVGDGLQRAVVGGVYVCVVGAVCAVCVKVMRRRRRRRRVCEALLRLAVVRCDWSCDCEWLLVVGLRCNGSGVCGGGGGGCCCCCCCAAVRLLGRQRAAAVDGGGCGHRRTLAQSKCRVEVDRRIRTAQSTGGTLGTGSRALRGGRSQEPLCDESESRMTTYATRSPFSAAMGRPRMSRDSL</sequence>
<accession>A0A1Y2LZ44</accession>
<keyword evidence="2" id="KW-1133">Transmembrane helix</keyword>
<proteinExistence type="predicted"/>
<organism evidence="3 4">
    <name type="scientific">Epicoccum nigrum</name>
    <name type="common">Soil fungus</name>
    <name type="synonym">Epicoccum purpurascens</name>
    <dbReference type="NCBI Taxonomy" id="105696"/>
    <lineage>
        <taxon>Eukaryota</taxon>
        <taxon>Fungi</taxon>
        <taxon>Dikarya</taxon>
        <taxon>Ascomycota</taxon>
        <taxon>Pezizomycotina</taxon>
        <taxon>Dothideomycetes</taxon>
        <taxon>Pleosporomycetidae</taxon>
        <taxon>Pleosporales</taxon>
        <taxon>Pleosporineae</taxon>
        <taxon>Didymellaceae</taxon>
        <taxon>Epicoccum</taxon>
    </lineage>
</organism>
<protein>
    <submittedName>
        <fullName evidence="3">Uncharacterized protein</fullName>
    </submittedName>
</protein>
<evidence type="ECO:0000256" key="2">
    <source>
        <dbReference type="SAM" id="Phobius"/>
    </source>
</evidence>
<dbReference type="Proteomes" id="UP000193240">
    <property type="component" value="Unassembled WGS sequence"/>
</dbReference>
<evidence type="ECO:0000313" key="3">
    <source>
        <dbReference type="EMBL" id="OSS49166.1"/>
    </source>
</evidence>
<gene>
    <name evidence="3" type="ORF">B5807_05634</name>
</gene>
<dbReference type="EMBL" id="KZ107844">
    <property type="protein sequence ID" value="OSS49166.1"/>
    <property type="molecule type" value="Genomic_DNA"/>
</dbReference>
<name>A0A1Y2LZ44_EPING</name>
<dbReference type="AlphaFoldDB" id="A0A1Y2LZ44"/>
<feature type="transmembrane region" description="Helical" evidence="2">
    <location>
        <begin position="140"/>
        <end position="168"/>
    </location>
</feature>
<feature type="transmembrane region" description="Helical" evidence="2">
    <location>
        <begin position="180"/>
        <end position="198"/>
    </location>
</feature>
<evidence type="ECO:0000313" key="4">
    <source>
        <dbReference type="Proteomes" id="UP000193240"/>
    </source>
</evidence>
<keyword evidence="2" id="KW-0812">Transmembrane</keyword>
<keyword evidence="2" id="KW-0472">Membrane</keyword>
<feature type="transmembrane region" description="Helical" evidence="2">
    <location>
        <begin position="204"/>
        <end position="224"/>
    </location>
</feature>
<keyword evidence="4" id="KW-1185">Reference proteome</keyword>
<dbReference type="InParanoid" id="A0A1Y2LZ44"/>
<reference evidence="3 4" key="1">
    <citation type="journal article" date="2017" name="Genome Announc.">
        <title>Genome sequence of the saprophytic ascomycete Epicoccum nigrum ICMP 19927 strain isolated from New Zealand.</title>
        <authorList>
            <person name="Fokin M."/>
            <person name="Fleetwood D."/>
            <person name="Weir B.S."/>
            <person name="Villas-Boas S.G."/>
        </authorList>
    </citation>
    <scope>NUCLEOTIDE SEQUENCE [LARGE SCALE GENOMIC DNA]</scope>
    <source>
        <strain evidence="3 4">ICMP 19927</strain>
    </source>
</reference>
<feature type="region of interest" description="Disordered" evidence="1">
    <location>
        <begin position="324"/>
        <end position="348"/>
    </location>
</feature>